<evidence type="ECO:0000256" key="10">
    <source>
        <dbReference type="ARBA" id="ARBA00074133"/>
    </source>
</evidence>
<evidence type="ECO:0000256" key="7">
    <source>
        <dbReference type="ARBA" id="ARBA00022801"/>
    </source>
</evidence>
<keyword evidence="6 12" id="KW-0732">Signal</keyword>
<gene>
    <name evidence="15" type="ORF">ALC53_05195</name>
</gene>
<dbReference type="GO" id="GO:0006004">
    <property type="term" value="P:fucose metabolic process"/>
    <property type="evidence" value="ECO:0007669"/>
    <property type="project" value="InterPro"/>
</dbReference>
<reference evidence="15 16" key="1">
    <citation type="submission" date="2015-09" db="EMBL/GenBank/DDBJ databases">
        <title>Atta colombica WGS genome.</title>
        <authorList>
            <person name="Nygaard S."/>
            <person name="Hu H."/>
            <person name="Boomsma J."/>
            <person name="Zhang G."/>
        </authorList>
    </citation>
    <scope>NUCLEOTIDE SEQUENCE [LARGE SCALE GENOMIC DNA]</scope>
    <source>
        <strain evidence="15">Treedump-2</strain>
        <tissue evidence="15">Whole body</tissue>
    </source>
</reference>
<protein>
    <recommendedName>
        <fullName evidence="10">Putative alpha-L-fucosidase</fullName>
        <ecNumber evidence="5">3.2.1.51</ecNumber>
    </recommendedName>
    <alternativeName>
        <fullName evidence="11">Alpha-L-fucoside fucohydrolase</fullName>
    </alternativeName>
</protein>
<dbReference type="GO" id="GO:0016139">
    <property type="term" value="P:glycoside catabolic process"/>
    <property type="evidence" value="ECO:0007669"/>
    <property type="project" value="TreeGrafter"/>
</dbReference>
<feature type="domain" description="Alpha-L-fucosidase C-terminal" evidence="14">
    <location>
        <begin position="853"/>
        <end position="935"/>
    </location>
</feature>
<dbReference type="Pfam" id="PF01120">
    <property type="entry name" value="Alpha_L_fucos"/>
    <property type="match status" value="2"/>
</dbReference>
<evidence type="ECO:0000256" key="6">
    <source>
        <dbReference type="ARBA" id="ARBA00022729"/>
    </source>
</evidence>
<evidence type="ECO:0000256" key="12">
    <source>
        <dbReference type="SAM" id="SignalP"/>
    </source>
</evidence>
<feature type="domain" description="Glycoside hydrolase family 29 N-terminal" evidence="13">
    <location>
        <begin position="484"/>
        <end position="814"/>
    </location>
</feature>
<dbReference type="InterPro" id="IPR018526">
    <property type="entry name" value="Glyco_hydro_29_CS"/>
</dbReference>
<dbReference type="PANTHER" id="PTHR10030">
    <property type="entry name" value="ALPHA-L-FUCOSIDASE"/>
    <property type="match status" value="1"/>
</dbReference>
<dbReference type="PROSITE" id="PS00385">
    <property type="entry name" value="ALPHA_L_FUCOSIDASE"/>
    <property type="match status" value="2"/>
</dbReference>
<dbReference type="InterPro" id="IPR031919">
    <property type="entry name" value="Fucosidase_C"/>
</dbReference>
<evidence type="ECO:0000256" key="8">
    <source>
        <dbReference type="ARBA" id="ARBA00023180"/>
    </source>
</evidence>
<dbReference type="PANTHER" id="PTHR10030:SF37">
    <property type="entry name" value="ALPHA-L-FUCOSIDASE-RELATED"/>
    <property type="match status" value="1"/>
</dbReference>
<evidence type="ECO:0000256" key="9">
    <source>
        <dbReference type="ARBA" id="ARBA00023295"/>
    </source>
</evidence>
<dbReference type="InterPro" id="IPR016286">
    <property type="entry name" value="FUC_metazoa-typ"/>
</dbReference>
<organism evidence="15 16">
    <name type="scientific">Atta colombica</name>
    <dbReference type="NCBI Taxonomy" id="520822"/>
    <lineage>
        <taxon>Eukaryota</taxon>
        <taxon>Metazoa</taxon>
        <taxon>Ecdysozoa</taxon>
        <taxon>Arthropoda</taxon>
        <taxon>Hexapoda</taxon>
        <taxon>Insecta</taxon>
        <taxon>Pterygota</taxon>
        <taxon>Neoptera</taxon>
        <taxon>Endopterygota</taxon>
        <taxon>Hymenoptera</taxon>
        <taxon>Apocrita</taxon>
        <taxon>Aculeata</taxon>
        <taxon>Formicoidea</taxon>
        <taxon>Formicidae</taxon>
        <taxon>Myrmicinae</taxon>
        <taxon>Atta</taxon>
    </lineage>
</organism>
<dbReference type="SMART" id="SM00812">
    <property type="entry name" value="Alpha_L_fucos"/>
    <property type="match status" value="2"/>
</dbReference>
<evidence type="ECO:0000256" key="5">
    <source>
        <dbReference type="ARBA" id="ARBA00012662"/>
    </source>
</evidence>
<feature type="chain" id="PRO_5008269498" description="Putative alpha-L-fucosidase" evidence="12">
    <location>
        <begin position="21"/>
        <end position="938"/>
    </location>
</feature>
<dbReference type="InterPro" id="IPR000933">
    <property type="entry name" value="Glyco_hydro_29"/>
</dbReference>
<dbReference type="FunFam" id="3.20.20.80:FF:000027">
    <property type="entry name" value="Alpha-L-fucosidase"/>
    <property type="match status" value="2"/>
</dbReference>
<evidence type="ECO:0000313" key="16">
    <source>
        <dbReference type="Proteomes" id="UP000078540"/>
    </source>
</evidence>
<evidence type="ECO:0000256" key="2">
    <source>
        <dbReference type="ARBA" id="ARBA00000419"/>
    </source>
</evidence>
<dbReference type="AlphaFoldDB" id="A0A195BHU8"/>
<evidence type="ECO:0000256" key="11">
    <source>
        <dbReference type="ARBA" id="ARBA00081661"/>
    </source>
</evidence>
<accession>A0A195BHU8</accession>
<dbReference type="EMBL" id="KQ976464">
    <property type="protein sequence ID" value="KYM84410.1"/>
    <property type="molecule type" value="Genomic_DNA"/>
</dbReference>
<dbReference type="EC" id="3.2.1.51" evidence="5"/>
<keyword evidence="9" id="KW-0326">Glycosidase</keyword>
<name>A0A195BHU8_9HYME</name>
<dbReference type="InterPro" id="IPR013780">
    <property type="entry name" value="Glyco_hydro_b"/>
</dbReference>
<dbReference type="PRINTS" id="PR00741">
    <property type="entry name" value="GLHYDRLASE29"/>
</dbReference>
<feature type="domain" description="Glycoside hydrolase family 29 N-terminal" evidence="13">
    <location>
        <begin position="37"/>
        <end position="370"/>
    </location>
</feature>
<dbReference type="InterPro" id="IPR057739">
    <property type="entry name" value="Glyco_hydro_29_N"/>
</dbReference>
<evidence type="ECO:0000259" key="14">
    <source>
        <dbReference type="Pfam" id="PF16757"/>
    </source>
</evidence>
<evidence type="ECO:0000256" key="4">
    <source>
        <dbReference type="ARBA" id="ARBA00007951"/>
    </source>
</evidence>
<evidence type="ECO:0000259" key="13">
    <source>
        <dbReference type="Pfam" id="PF01120"/>
    </source>
</evidence>
<dbReference type="InterPro" id="IPR017853">
    <property type="entry name" value="GH"/>
</dbReference>
<dbReference type="GO" id="GO:0004560">
    <property type="term" value="F:alpha-L-fucosidase activity"/>
    <property type="evidence" value="ECO:0007669"/>
    <property type="project" value="UniProtKB-EC"/>
</dbReference>
<comment type="catalytic activity">
    <reaction evidence="2">
        <text>a neolactoside IV(2)-alpha-Fuc-nLc4Cer(d18:0) + H2O = a neolactoside nLc4Cer(d18:0) + L-fucose</text>
        <dbReference type="Rhea" id="RHEA:49308"/>
        <dbReference type="ChEBI" id="CHEBI:2181"/>
        <dbReference type="ChEBI" id="CHEBI:15377"/>
        <dbReference type="ChEBI" id="CHEBI:91119"/>
        <dbReference type="ChEBI" id="CHEBI:91121"/>
    </reaction>
    <physiologicalReaction direction="left-to-right" evidence="2">
        <dbReference type="Rhea" id="RHEA:49309"/>
    </physiologicalReaction>
</comment>
<dbReference type="Gene3D" id="2.60.40.1180">
    <property type="entry name" value="Golgi alpha-mannosidase II"/>
    <property type="match status" value="2"/>
</dbReference>
<proteinExistence type="inferred from homology"/>
<evidence type="ECO:0000313" key="15">
    <source>
        <dbReference type="EMBL" id="KYM84410.1"/>
    </source>
</evidence>
<comment type="catalytic activity">
    <reaction evidence="1">
        <text>a neolactoside IV(2)-alpha-Fuc-nLc4Cer(d18:1(4E)) + H2O = a neolactoside nLc4Cer(d18:1(4E)) + L-fucose</text>
        <dbReference type="Rhea" id="RHEA:48224"/>
        <dbReference type="ChEBI" id="CHEBI:2181"/>
        <dbReference type="ChEBI" id="CHEBI:15377"/>
        <dbReference type="ChEBI" id="CHEBI:17006"/>
        <dbReference type="ChEBI" id="CHEBI:28691"/>
    </reaction>
    <physiologicalReaction direction="left-to-right" evidence="1">
        <dbReference type="Rhea" id="RHEA:48225"/>
    </physiologicalReaction>
</comment>
<sequence>MLFVHISCVILILCVSLSETYINVITKRDEDFVPFSTKAKYVPTWSSLDSRLLPSWYDEAKFGIFIHWGVFSVPSFSSEWFWSYWKGGLKIVNDFMKQRYPPNFTYQDFARDFTAEFFNASDWAELFQASGAKYIVLTSKHHEGYTMWPSKYSYSWNSMDVGPQKDLVGELAEAIHKTNIKFGLYHSLFEWYNPLYIADKSNNFTTDKFVTQKVIPELHELIETYKPDIIWSDGEAEATDSYWKSKEFLAWLYNESPVRDTVVVNDRWGINITCHHGGFYTCTDRFNPGVLLPHKWENCMTIDKKSWGYRRNAVLSDYYTLAGLVKELIITVSCGGNLLMNVGPTKDGIITPIYEERLRGMGAWLTVNGEAIYNTKPWTVQNDTLTGSVWYTLSKNQKQLYASILEWPDDNILLLGSLKLSKSFQICLLGYSSIIPWKQSDNNLEISLPANAHRGEPAWVLRIIRAHYIVIVRTEEENFVSTLTKAPKYVPTWPSLDSRPLPVWYDVAKFGIFIHWGVFSVPSFGSEWFWNNWKEETETTKYSDFMKQRYPPNFTYQDFARDFTAEFFNASEWAELFKASGAKYVVLTSKHHEGYTLWPSKYSFSWNSMDVGSQKDLVGELAKAIRSKTDIKFGLYHSMYEWYNPLYITDKQNNFTTDRFVTHKIIPELYELVETYKPEIIWSDGDWEASDSYWKSKEFLAWLYNKSPVKDTVVVNDRWGSNIPCHHGDFFTCTDRFNPGVLLPHKWENCMTIDKKSWGYRRNAVLSEYYTLVGLVKELVITVSCGGNLLMNVGPTKDGIITPIFEERLRGMGTSFISYHVFLLVSRLIQIILGAWLAVNGEAIYDTKPWTVQNDTLTGSVWYTLSKNEKQLYASILEWPDDNILLLGSLKLSKSSQIHLLGYSSIIPWKQSDNKLIIRLPANAHRGEPAWVLRIGTL</sequence>
<dbReference type="Proteomes" id="UP000078540">
    <property type="component" value="Unassembled WGS sequence"/>
</dbReference>
<keyword evidence="7" id="KW-0378">Hydrolase</keyword>
<dbReference type="Pfam" id="PF16757">
    <property type="entry name" value="Fucosidase_C"/>
    <property type="match status" value="2"/>
</dbReference>
<feature type="domain" description="Alpha-L-fucosidase C-terminal" evidence="14">
    <location>
        <begin position="381"/>
        <end position="463"/>
    </location>
</feature>
<comment type="function">
    <text evidence="3">Alpha-L-fucosidase is responsible for hydrolyzing the alpha-1,6-linked fucose joined to the reducing-end N-acetylglucosamine of the carbohydrate moieties of glycoproteins.</text>
</comment>
<feature type="signal peptide" evidence="12">
    <location>
        <begin position="1"/>
        <end position="20"/>
    </location>
</feature>
<dbReference type="STRING" id="520822.A0A195BHU8"/>
<keyword evidence="8" id="KW-0325">Glycoprotein</keyword>
<evidence type="ECO:0000256" key="1">
    <source>
        <dbReference type="ARBA" id="ARBA00000321"/>
    </source>
</evidence>
<comment type="similarity">
    <text evidence="4">Belongs to the glycosyl hydrolase 29 family.</text>
</comment>
<evidence type="ECO:0000256" key="3">
    <source>
        <dbReference type="ARBA" id="ARBA00004071"/>
    </source>
</evidence>
<dbReference type="Gene3D" id="3.20.20.80">
    <property type="entry name" value="Glycosidases"/>
    <property type="match status" value="2"/>
</dbReference>
<keyword evidence="16" id="KW-1185">Reference proteome</keyword>
<dbReference type="GO" id="GO:0005764">
    <property type="term" value="C:lysosome"/>
    <property type="evidence" value="ECO:0007669"/>
    <property type="project" value="TreeGrafter"/>
</dbReference>
<dbReference type="SUPFAM" id="SSF51445">
    <property type="entry name" value="(Trans)glycosidases"/>
    <property type="match status" value="2"/>
</dbReference>